<sequence length="122" mass="13331">MIELPTIIKSPIAPIDLVKYSGASGDFNEIHTVPAVAQGQRLTGIIVHGMFVMGWAAAAIEEWFPKRQLKSFSVRFQAVTHPETVLVITGNLLAGNEGEILVEDREGHPKLVGTFVLQNKIL</sequence>
<feature type="domain" description="MaoC-like" evidence="1">
    <location>
        <begin position="9"/>
        <end position="87"/>
    </location>
</feature>
<dbReference type="KEGG" id="phc:BBI08_10195"/>
<name>A0A1C7DS35_9BACL</name>
<dbReference type="PANTHER" id="PTHR43841">
    <property type="entry name" value="3-HYDROXYACYL-THIOESTER DEHYDRATASE HTDX-RELATED"/>
    <property type="match status" value="1"/>
</dbReference>
<proteinExistence type="predicted"/>
<reference evidence="3" key="1">
    <citation type="submission" date="2016-07" db="EMBL/GenBank/DDBJ databases">
        <authorList>
            <person name="See-Too W.S."/>
        </authorList>
    </citation>
    <scope>NUCLEOTIDE SEQUENCE [LARGE SCALE GENOMIC DNA]</scope>
    <source>
        <strain evidence="3">DSM 24743</strain>
    </source>
</reference>
<keyword evidence="3" id="KW-1185">Reference proteome</keyword>
<gene>
    <name evidence="2" type="ORF">BBI08_10195</name>
</gene>
<dbReference type="PANTHER" id="PTHR43841:SF3">
    <property type="entry name" value="(3R)-HYDROXYACYL-ACP DEHYDRATASE SUBUNIT HADB"/>
    <property type="match status" value="1"/>
</dbReference>
<organism evidence="2 3">
    <name type="scientific">Planococcus halocryophilus</name>
    <dbReference type="NCBI Taxonomy" id="1215089"/>
    <lineage>
        <taxon>Bacteria</taxon>
        <taxon>Bacillati</taxon>
        <taxon>Bacillota</taxon>
        <taxon>Bacilli</taxon>
        <taxon>Bacillales</taxon>
        <taxon>Caryophanaceae</taxon>
        <taxon>Planococcus</taxon>
    </lineage>
</organism>
<evidence type="ECO:0000313" key="3">
    <source>
        <dbReference type="Proteomes" id="UP000092687"/>
    </source>
</evidence>
<dbReference type="RefSeq" id="WP_008498436.1">
    <property type="nucleotide sequence ID" value="NZ_CP016537.2"/>
</dbReference>
<evidence type="ECO:0000259" key="1">
    <source>
        <dbReference type="Pfam" id="PF01575"/>
    </source>
</evidence>
<protein>
    <recommendedName>
        <fullName evidence="1">MaoC-like domain-containing protein</fullName>
    </recommendedName>
</protein>
<dbReference type="InterPro" id="IPR002539">
    <property type="entry name" value="MaoC-like_dom"/>
</dbReference>
<dbReference type="AlphaFoldDB" id="A0A1C7DS35"/>
<reference evidence="3" key="2">
    <citation type="submission" date="2016-10" db="EMBL/GenBank/DDBJ databases">
        <authorList>
            <person name="See-Too W.S."/>
        </authorList>
    </citation>
    <scope>NUCLEOTIDE SEQUENCE [LARGE SCALE GENOMIC DNA]</scope>
    <source>
        <strain evidence="3">DSM 24743</strain>
    </source>
</reference>
<dbReference type="InterPro" id="IPR029069">
    <property type="entry name" value="HotDog_dom_sf"/>
</dbReference>
<dbReference type="OrthoDB" id="9801625at2"/>
<dbReference type="SUPFAM" id="SSF54637">
    <property type="entry name" value="Thioesterase/thiol ester dehydrase-isomerase"/>
    <property type="match status" value="1"/>
</dbReference>
<dbReference type="Pfam" id="PF01575">
    <property type="entry name" value="MaoC_dehydratas"/>
    <property type="match status" value="1"/>
</dbReference>
<dbReference type="Gene3D" id="3.10.129.10">
    <property type="entry name" value="Hotdog Thioesterase"/>
    <property type="match status" value="1"/>
</dbReference>
<evidence type="ECO:0000313" key="2">
    <source>
        <dbReference type="EMBL" id="ANU14212.1"/>
    </source>
</evidence>
<accession>A0A1C7DS35</accession>
<dbReference type="STRING" id="1215089.BBI08_10195"/>
<dbReference type="EMBL" id="CP016537">
    <property type="protein sequence ID" value="ANU14212.1"/>
    <property type="molecule type" value="Genomic_DNA"/>
</dbReference>
<dbReference type="Proteomes" id="UP000092687">
    <property type="component" value="Chromosome"/>
</dbReference>